<name>A0ABV7PTD8_9BURK</name>
<comment type="caution">
    <text evidence="3">The sequence shown here is derived from an EMBL/GenBank/DDBJ whole genome shotgun (WGS) entry which is preliminary data.</text>
</comment>
<sequence length="288" mass="31144">MNRFSPLPFVPCLALLACFLSAAGAAHAQDDARLVAAINAWRGAPGDCQGRQALPAPALRPQAALARVRIGPGSFPESVLEQAGYYAARAEVIHVGGAPDAEAALEAIRSRYCRTLLDRELQDIGVARQGQDWTIVLARPAPPLALPDQMEVGRTILALVNEARATARYCGSRYFQPARPLAWNEALAQAAREHSSDMAAHRRFSHRGSDDSEVAQRATRVGYRWRHIGENIAAGQTSAQEAVAGWLESPGHCANLMNPDFSEMGAGYAISRARMPGFAYWTQVFAMP</sequence>
<accession>A0ABV7PTD8</accession>
<dbReference type="Pfam" id="PF00188">
    <property type="entry name" value="CAP"/>
    <property type="match status" value="1"/>
</dbReference>
<dbReference type="InterPro" id="IPR035940">
    <property type="entry name" value="CAP_sf"/>
</dbReference>
<dbReference type="CDD" id="cd05379">
    <property type="entry name" value="CAP_bacterial"/>
    <property type="match status" value="1"/>
</dbReference>
<keyword evidence="4" id="KW-1185">Reference proteome</keyword>
<evidence type="ECO:0000313" key="3">
    <source>
        <dbReference type="EMBL" id="MFC3460831.1"/>
    </source>
</evidence>
<evidence type="ECO:0000256" key="1">
    <source>
        <dbReference type="SAM" id="SignalP"/>
    </source>
</evidence>
<evidence type="ECO:0000259" key="2">
    <source>
        <dbReference type="Pfam" id="PF00188"/>
    </source>
</evidence>
<dbReference type="Gene3D" id="3.40.33.10">
    <property type="entry name" value="CAP"/>
    <property type="match status" value="1"/>
</dbReference>
<dbReference type="Proteomes" id="UP001595665">
    <property type="component" value="Unassembled WGS sequence"/>
</dbReference>
<reference evidence="4" key="1">
    <citation type="journal article" date="2019" name="Int. J. Syst. Evol. Microbiol.">
        <title>The Global Catalogue of Microorganisms (GCM) 10K type strain sequencing project: providing services to taxonomists for standard genome sequencing and annotation.</title>
        <authorList>
            <consortium name="The Broad Institute Genomics Platform"/>
            <consortium name="The Broad Institute Genome Sequencing Center for Infectious Disease"/>
            <person name="Wu L."/>
            <person name="Ma J."/>
        </authorList>
    </citation>
    <scope>NUCLEOTIDE SEQUENCE [LARGE SCALE GENOMIC DNA]</scope>
    <source>
        <strain evidence="4">CCM 7480</strain>
    </source>
</reference>
<dbReference type="SUPFAM" id="SSF55797">
    <property type="entry name" value="PR-1-like"/>
    <property type="match status" value="1"/>
</dbReference>
<protein>
    <submittedName>
        <fullName evidence="3">CAP domain-containing protein</fullName>
    </submittedName>
</protein>
<feature type="chain" id="PRO_5046084456" evidence="1">
    <location>
        <begin position="29"/>
        <end position="288"/>
    </location>
</feature>
<gene>
    <name evidence="3" type="ORF">ACFOPH_21670</name>
</gene>
<keyword evidence="1" id="KW-0732">Signal</keyword>
<dbReference type="InterPro" id="IPR014044">
    <property type="entry name" value="CAP_dom"/>
</dbReference>
<evidence type="ECO:0000313" key="4">
    <source>
        <dbReference type="Proteomes" id="UP001595665"/>
    </source>
</evidence>
<dbReference type="PROSITE" id="PS51257">
    <property type="entry name" value="PROKAR_LIPOPROTEIN"/>
    <property type="match status" value="1"/>
</dbReference>
<feature type="domain" description="SCP" evidence="2">
    <location>
        <begin position="158"/>
        <end position="285"/>
    </location>
</feature>
<feature type="signal peptide" evidence="1">
    <location>
        <begin position="1"/>
        <end position="28"/>
    </location>
</feature>
<dbReference type="PANTHER" id="PTHR31157:SF1">
    <property type="entry name" value="SCP DOMAIN-CONTAINING PROTEIN"/>
    <property type="match status" value="1"/>
</dbReference>
<proteinExistence type="predicted"/>
<dbReference type="RefSeq" id="WP_379737200.1">
    <property type="nucleotide sequence ID" value="NZ_JBHRVV010000001.1"/>
</dbReference>
<dbReference type="EMBL" id="JBHRVV010000001">
    <property type="protein sequence ID" value="MFC3460831.1"/>
    <property type="molecule type" value="Genomic_DNA"/>
</dbReference>
<organism evidence="3 4">
    <name type="scientific">Massilia haematophila</name>
    <dbReference type="NCBI Taxonomy" id="457923"/>
    <lineage>
        <taxon>Bacteria</taxon>
        <taxon>Pseudomonadati</taxon>
        <taxon>Pseudomonadota</taxon>
        <taxon>Betaproteobacteria</taxon>
        <taxon>Burkholderiales</taxon>
        <taxon>Oxalobacteraceae</taxon>
        <taxon>Telluria group</taxon>
        <taxon>Massilia</taxon>
    </lineage>
</organism>
<dbReference type="PANTHER" id="PTHR31157">
    <property type="entry name" value="SCP DOMAIN-CONTAINING PROTEIN"/>
    <property type="match status" value="1"/>
</dbReference>